<dbReference type="Pfam" id="PF10127">
    <property type="entry name" value="RlaP"/>
    <property type="match status" value="1"/>
</dbReference>
<reference evidence="1" key="1">
    <citation type="journal article" date="2017" name="Viruses">
        <title>Characterization of Bacillus subtilis Viruses vB_BsuM-Goe2 and vB_BsuM-Goe3.</title>
        <authorList>
            <person name="Willms I.M."/>
            <person name="Hoppert M."/>
            <person name="Hertel R."/>
        </authorList>
    </citation>
    <scope>NUCLEOTIDE SEQUENCE [LARGE SCALE GENOMIC DNA]</scope>
</reference>
<dbReference type="Proteomes" id="UP000221795">
    <property type="component" value="Segment"/>
</dbReference>
<accession>A0A217ER03</accession>
<evidence type="ECO:0000313" key="1">
    <source>
        <dbReference type="EMBL" id="APZ82502.1"/>
    </source>
</evidence>
<proteinExistence type="predicted"/>
<protein>
    <submittedName>
        <fullName evidence="1">Nucleotidyltransferase</fullName>
    </submittedName>
</protein>
<sequence>METRSKSFIAVVGSQNYNLATPYSDVDKLHFVYPSWEDLYQGKFVKDQATSDSLDYAVHDVRKFAHYLCKGSPNFIEALFTVRATISDSLFEELRGLRSSIARMNLPSLYHACRGMFRQQQSKAEKEVFNNPSDTKAVGKHIASAIRIAQLLIRFQESGFNNYDNALWYKSNSPEQLELTRLKEGKQSYEKLLFYIDRLDEYDDTISRLYDSYVHNKVDSKTEKLVNDIVGEFVQLNIAEELKRGLK</sequence>
<evidence type="ECO:0000313" key="2">
    <source>
        <dbReference type="Proteomes" id="UP000221795"/>
    </source>
</evidence>
<organism evidence="1 2">
    <name type="scientific">Bacillus phage vB_BsuM-Goe3</name>
    <dbReference type="NCBI Taxonomy" id="1933063"/>
    <lineage>
        <taxon>Viruses</taxon>
        <taxon>Duplodnaviria</taxon>
        <taxon>Heunggongvirae</taxon>
        <taxon>Uroviricota</taxon>
        <taxon>Caudoviricetes</taxon>
        <taxon>Herelleviridae</taxon>
        <taxon>Bastillevirinae</taxon>
        <taxon>Grisebachstrassevirus</taxon>
        <taxon>Grisebachstrassevirus goe3</taxon>
    </lineage>
</organism>
<dbReference type="PANTHER" id="PTHR34817">
    <property type="entry name" value="NUCLEOTIDYLTRANSFERASE"/>
    <property type="match status" value="1"/>
</dbReference>
<organismHost>
    <name type="scientific">Bacillus subtilis</name>
    <dbReference type="NCBI Taxonomy" id="1423"/>
</organismHost>
<keyword evidence="2" id="KW-1185">Reference proteome</keyword>
<dbReference type="GO" id="GO:0016740">
    <property type="term" value="F:transferase activity"/>
    <property type="evidence" value="ECO:0007669"/>
    <property type="project" value="UniProtKB-KW"/>
</dbReference>
<dbReference type="InterPro" id="IPR018775">
    <property type="entry name" value="RlaP"/>
</dbReference>
<keyword evidence="1" id="KW-0808">Transferase</keyword>
<dbReference type="EMBL" id="KY368640">
    <property type="protein sequence ID" value="APZ82502.1"/>
    <property type="molecule type" value="Genomic_DNA"/>
</dbReference>
<name>A0A217ER03_BPGO3</name>
<dbReference type="PANTHER" id="PTHR34817:SF1">
    <property type="entry name" value="NUCLEOTIDYLTRANSFERASE"/>
    <property type="match status" value="1"/>
</dbReference>
<gene>
    <name evidence="1" type="ORF">Goe3_c03600</name>
</gene>